<accession>A0ABN6VR94</accession>
<dbReference type="PANTHER" id="PTHR43861">
    <property type="entry name" value="TRANS-ACONITATE 2-METHYLTRANSFERASE-RELATED"/>
    <property type="match status" value="1"/>
</dbReference>
<dbReference type="PANTHER" id="PTHR43861:SF1">
    <property type="entry name" value="TRANS-ACONITATE 2-METHYLTRANSFERASE"/>
    <property type="match status" value="1"/>
</dbReference>
<dbReference type="Gene3D" id="3.40.50.150">
    <property type="entry name" value="Vaccinia Virus protein VP39"/>
    <property type="match status" value="1"/>
</dbReference>
<reference evidence="1 2" key="1">
    <citation type="submission" date="2022-12" db="EMBL/GenBank/DDBJ databases">
        <title>Polyphasic characterization of Geotalea uranireducens NIT-SL11 newly isolated from a complex of sewage sludge and microbially reduced graphene oxide.</title>
        <authorList>
            <person name="Xie L."/>
            <person name="Yoshida N."/>
            <person name="Meng L."/>
        </authorList>
    </citation>
    <scope>NUCLEOTIDE SEQUENCE [LARGE SCALE GENOMIC DNA]</scope>
    <source>
        <strain evidence="1 2">NIT-SL11</strain>
    </source>
</reference>
<keyword evidence="2" id="KW-1185">Reference proteome</keyword>
<sequence>MKKENYSAAYYDDIVAQSLGGLRKKYAKFISYVREPLQPRRIVDLGCGSGTLCAYLRERFPTAEILGLDKFETPLASARQRYPGLLFKSCDLENEDFPVESASVDLVTSHEVIEHLDSIDHFFRETCRILAPGGIMILKTPNGLDLMRYVARLTGSIWYADHDKTHRRYYDYFSVKDALAPFGFSRLSAHTGTKPLYRKGIVIIPAIPFLGNGLVVVAGK</sequence>
<proteinExistence type="predicted"/>
<dbReference type="SUPFAM" id="SSF53335">
    <property type="entry name" value="S-adenosyl-L-methionine-dependent methyltransferases"/>
    <property type="match status" value="1"/>
</dbReference>
<evidence type="ECO:0000313" key="2">
    <source>
        <dbReference type="Proteomes" id="UP001317705"/>
    </source>
</evidence>
<dbReference type="Pfam" id="PF13489">
    <property type="entry name" value="Methyltransf_23"/>
    <property type="match status" value="1"/>
</dbReference>
<dbReference type="InterPro" id="IPR029063">
    <property type="entry name" value="SAM-dependent_MTases_sf"/>
</dbReference>
<organism evidence="1 2">
    <name type="scientific">Geotalea uraniireducens</name>
    <dbReference type="NCBI Taxonomy" id="351604"/>
    <lineage>
        <taxon>Bacteria</taxon>
        <taxon>Pseudomonadati</taxon>
        <taxon>Thermodesulfobacteriota</taxon>
        <taxon>Desulfuromonadia</taxon>
        <taxon>Geobacterales</taxon>
        <taxon>Geobacteraceae</taxon>
        <taxon>Geotalea</taxon>
    </lineage>
</organism>
<protein>
    <recommendedName>
        <fullName evidence="3">Methyltransferase type 11 domain-containing protein</fullName>
    </recommendedName>
</protein>
<evidence type="ECO:0008006" key="3">
    <source>
        <dbReference type="Google" id="ProtNLM"/>
    </source>
</evidence>
<dbReference type="Proteomes" id="UP001317705">
    <property type="component" value="Chromosome"/>
</dbReference>
<evidence type="ECO:0000313" key="1">
    <source>
        <dbReference type="EMBL" id="BDV42554.1"/>
    </source>
</evidence>
<dbReference type="CDD" id="cd02440">
    <property type="entry name" value="AdoMet_MTases"/>
    <property type="match status" value="1"/>
</dbReference>
<name>A0ABN6VR94_9BACT</name>
<dbReference type="EMBL" id="AP027151">
    <property type="protein sequence ID" value="BDV42554.1"/>
    <property type="molecule type" value="Genomic_DNA"/>
</dbReference>
<gene>
    <name evidence="1" type="ORF">GURASL_14770</name>
</gene>
<dbReference type="RefSeq" id="WP_282003080.1">
    <property type="nucleotide sequence ID" value="NZ_AP027151.1"/>
</dbReference>